<organism evidence="1">
    <name type="scientific">Siphoviridae sp. ctTic26</name>
    <dbReference type="NCBI Taxonomy" id="2823583"/>
    <lineage>
        <taxon>Viruses</taxon>
        <taxon>Duplodnaviria</taxon>
        <taxon>Heunggongvirae</taxon>
        <taxon>Uroviricota</taxon>
        <taxon>Caudoviricetes</taxon>
    </lineage>
</organism>
<proteinExistence type="predicted"/>
<reference evidence="1" key="1">
    <citation type="journal article" date="2021" name="Proc. Natl. Acad. Sci. U.S.A.">
        <title>A Catalog of Tens of Thousands of Viruses from Human Metagenomes Reveals Hidden Associations with Chronic Diseases.</title>
        <authorList>
            <person name="Tisza M.J."/>
            <person name="Buck C.B."/>
        </authorList>
    </citation>
    <scope>NUCLEOTIDE SEQUENCE</scope>
    <source>
        <strain evidence="1">CtTic26</strain>
    </source>
</reference>
<dbReference type="EMBL" id="BK014701">
    <property type="protein sequence ID" value="DAD68432.1"/>
    <property type="molecule type" value="Genomic_DNA"/>
</dbReference>
<accession>A0A8S5LEN6</accession>
<name>A0A8S5LEN6_9CAUD</name>
<protein>
    <submittedName>
        <fullName evidence="1">Uncharacterized protein</fullName>
    </submittedName>
</protein>
<evidence type="ECO:0000313" key="1">
    <source>
        <dbReference type="EMBL" id="DAD68432.1"/>
    </source>
</evidence>
<sequence length="31" mass="3657">MSFLSSTSWFNFFSFSDDPIILNLRHIFSIS</sequence>